<geneLocation type="plasmid" evidence="1 2">
    <name>p_unnamed3</name>
</geneLocation>
<dbReference type="Proteomes" id="UP001061991">
    <property type="component" value="Plasmid p_unnamed3"/>
</dbReference>
<evidence type="ECO:0000313" key="1">
    <source>
        <dbReference type="EMBL" id="UXN57739.1"/>
    </source>
</evidence>
<protein>
    <submittedName>
        <fullName evidence="1">Uncharacterized protein</fullName>
    </submittedName>
</protein>
<name>A0ACD4CVY8_9HYPH</name>
<keyword evidence="2" id="KW-1185">Reference proteome</keyword>
<proteinExistence type="predicted"/>
<reference evidence="1" key="1">
    <citation type="submission" date="2022-09" db="EMBL/GenBank/DDBJ databases">
        <title>Interaction between co-microsymbionts with complementary sets of symbiotic genes in legume-rhizobium systems.</title>
        <authorList>
            <person name="Safronova V."/>
            <person name="Sazanova A."/>
            <person name="Afonin A."/>
            <person name="Chirak E."/>
        </authorList>
    </citation>
    <scope>NUCLEOTIDE SEQUENCE</scope>
    <source>
        <strain evidence="1">A18/3m</strain>
    </source>
</reference>
<evidence type="ECO:0000313" key="2">
    <source>
        <dbReference type="Proteomes" id="UP001061991"/>
    </source>
</evidence>
<sequence length="96" mass="10579">MFSRESNHDPETRQYRERQGGQGVAPVDPARLPLSGEERAALWQLLPGVIFALGLECLELGLDEPALRRFCLGAQFLDGPHDVEVVVVIVVISLLT</sequence>
<organism evidence="1 2">
    <name type="scientific">Phyllobacterium zundukense</name>
    <dbReference type="NCBI Taxonomy" id="1867719"/>
    <lineage>
        <taxon>Bacteria</taxon>
        <taxon>Pseudomonadati</taxon>
        <taxon>Pseudomonadota</taxon>
        <taxon>Alphaproteobacteria</taxon>
        <taxon>Hyphomicrobiales</taxon>
        <taxon>Phyllobacteriaceae</taxon>
        <taxon>Phyllobacterium</taxon>
    </lineage>
</organism>
<gene>
    <name evidence="1" type="ORF">N8E88_02705</name>
</gene>
<dbReference type="EMBL" id="CP104970">
    <property type="protein sequence ID" value="UXN57739.1"/>
    <property type="molecule type" value="Genomic_DNA"/>
</dbReference>
<accession>A0ACD4CVY8</accession>
<keyword evidence="1" id="KW-0614">Plasmid</keyword>